<dbReference type="InterPro" id="IPR013785">
    <property type="entry name" value="Aldolase_TIM"/>
</dbReference>
<organism evidence="2 3">
    <name type="scientific">Bauldia litoralis</name>
    <dbReference type="NCBI Taxonomy" id="665467"/>
    <lineage>
        <taxon>Bacteria</taxon>
        <taxon>Pseudomonadati</taxon>
        <taxon>Pseudomonadota</taxon>
        <taxon>Alphaproteobacteria</taxon>
        <taxon>Hyphomicrobiales</taxon>
        <taxon>Kaistiaceae</taxon>
        <taxon>Bauldia</taxon>
    </lineage>
</organism>
<dbReference type="AlphaFoldDB" id="A0A1G6B9D0"/>
<sequence>MPVEHLITLALLPIHDWNSALLEGASEGPITQSDSISACVFAIDPFRRIRDLLLELKQNNFHWVTNFPSAEAIDGEMRTTLDDLGFGLQKELEFVDEARALGFAVAAFATTTFSASLMLENGATALVTPDASMIDVASLPSGVPVIELEGHRSV</sequence>
<evidence type="ECO:0000313" key="3">
    <source>
        <dbReference type="Proteomes" id="UP000199071"/>
    </source>
</evidence>
<dbReference type="PANTHER" id="PTHR31862:SF1">
    <property type="entry name" value="UPF0261 DOMAIN PROTEIN (AFU_ORTHOLOGUE AFUA_1G10120)"/>
    <property type="match status" value="1"/>
</dbReference>
<keyword evidence="2" id="KW-0670">Pyruvate</keyword>
<keyword evidence="3" id="KW-1185">Reference proteome</keyword>
<dbReference type="STRING" id="665467.SAMN02982931_01381"/>
<dbReference type="GO" id="GO:0016787">
    <property type="term" value="F:hydrolase activity"/>
    <property type="evidence" value="ECO:0007669"/>
    <property type="project" value="UniProtKB-KW"/>
</dbReference>
<dbReference type="PANTHER" id="PTHR31862">
    <property type="entry name" value="UPF0261 DOMAIN PROTEIN (AFU_ORTHOLOGUE AFUA_1G10120)"/>
    <property type="match status" value="1"/>
</dbReference>
<dbReference type="InterPro" id="IPR009215">
    <property type="entry name" value="TIM-br_IGPS-like"/>
</dbReference>
<dbReference type="InterPro" id="IPR051353">
    <property type="entry name" value="Tobamovirus_resist_UPF0261"/>
</dbReference>
<feature type="domain" description="TIM-barrel" evidence="1">
    <location>
        <begin position="10"/>
        <end position="128"/>
    </location>
</feature>
<dbReference type="Pfam" id="PF09370">
    <property type="entry name" value="PEP_hydrolase"/>
    <property type="match status" value="1"/>
</dbReference>
<keyword evidence="2" id="KW-0378">Hydrolase</keyword>
<dbReference type="SUPFAM" id="SSF51621">
    <property type="entry name" value="Phosphoenolpyruvate/pyruvate domain"/>
    <property type="match status" value="1"/>
</dbReference>
<gene>
    <name evidence="2" type="ORF">SAMN02982931_01381</name>
</gene>
<protein>
    <submittedName>
        <fullName evidence="2">Phosphoenolpyruvate hydrolase-like</fullName>
    </submittedName>
</protein>
<name>A0A1G6B9D0_9HYPH</name>
<dbReference type="Gene3D" id="3.20.20.70">
    <property type="entry name" value="Aldolase class I"/>
    <property type="match status" value="1"/>
</dbReference>
<dbReference type="Proteomes" id="UP000199071">
    <property type="component" value="Unassembled WGS sequence"/>
</dbReference>
<evidence type="ECO:0000313" key="2">
    <source>
        <dbReference type="EMBL" id="SDB17211.1"/>
    </source>
</evidence>
<reference evidence="2 3" key="1">
    <citation type="submission" date="2016-10" db="EMBL/GenBank/DDBJ databases">
        <authorList>
            <person name="de Groot N.N."/>
        </authorList>
    </citation>
    <scope>NUCLEOTIDE SEQUENCE [LARGE SCALE GENOMIC DNA]</scope>
    <source>
        <strain evidence="2 3">ATCC 35022</strain>
    </source>
</reference>
<dbReference type="InterPro" id="IPR015813">
    <property type="entry name" value="Pyrv/PenolPyrv_kinase-like_dom"/>
</dbReference>
<proteinExistence type="predicted"/>
<accession>A0A1G6B9D0</accession>
<dbReference type="EMBL" id="FMXQ01000002">
    <property type="protein sequence ID" value="SDB17211.1"/>
    <property type="molecule type" value="Genomic_DNA"/>
</dbReference>
<evidence type="ECO:0000259" key="1">
    <source>
        <dbReference type="Pfam" id="PF09370"/>
    </source>
</evidence>